<evidence type="ECO:0008006" key="14">
    <source>
        <dbReference type="Google" id="ProtNLM"/>
    </source>
</evidence>
<evidence type="ECO:0000256" key="10">
    <source>
        <dbReference type="ARBA" id="ARBA00023033"/>
    </source>
</evidence>
<dbReference type="InterPro" id="IPR001128">
    <property type="entry name" value="Cyt_P450"/>
</dbReference>
<keyword evidence="4" id="KW-0349">Heme</keyword>
<keyword evidence="11" id="KW-0472">Membrane</keyword>
<dbReference type="GO" id="GO:0020037">
    <property type="term" value="F:heme binding"/>
    <property type="evidence" value="ECO:0007669"/>
    <property type="project" value="InterPro"/>
</dbReference>
<dbReference type="GO" id="GO:0004497">
    <property type="term" value="F:monooxygenase activity"/>
    <property type="evidence" value="ECO:0007669"/>
    <property type="project" value="UniProtKB-KW"/>
</dbReference>
<dbReference type="PANTHER" id="PTHR24282">
    <property type="entry name" value="CYTOCHROME P450 FAMILY MEMBER"/>
    <property type="match status" value="1"/>
</dbReference>
<proteinExistence type="inferred from homology"/>
<keyword evidence="9" id="KW-0408">Iron</keyword>
<comment type="caution">
    <text evidence="12">The sequence shown here is derived from an EMBL/GenBank/DDBJ whole genome shotgun (WGS) entry which is preliminary data.</text>
</comment>
<comment type="subcellular location">
    <subcellularLocation>
        <location evidence="2">Membrane</location>
        <topology evidence="2">Single-pass membrane protein</topology>
    </subcellularLocation>
</comment>
<dbReference type="AlphaFoldDB" id="A0A7J9JK68"/>
<dbReference type="InterPro" id="IPR036396">
    <property type="entry name" value="Cyt_P450_sf"/>
</dbReference>
<evidence type="ECO:0000256" key="1">
    <source>
        <dbReference type="ARBA" id="ARBA00001971"/>
    </source>
</evidence>
<keyword evidence="6" id="KW-0479">Metal-binding</keyword>
<dbReference type="InterPro" id="IPR002401">
    <property type="entry name" value="Cyt_P450_E_grp-I"/>
</dbReference>
<evidence type="ECO:0000256" key="8">
    <source>
        <dbReference type="ARBA" id="ARBA00023002"/>
    </source>
</evidence>
<evidence type="ECO:0000313" key="13">
    <source>
        <dbReference type="Proteomes" id="UP000593575"/>
    </source>
</evidence>
<dbReference type="GO" id="GO:0016020">
    <property type="term" value="C:membrane"/>
    <property type="evidence" value="ECO:0007669"/>
    <property type="project" value="UniProtKB-SubCell"/>
</dbReference>
<organism evidence="12 13">
    <name type="scientific">Gossypium armourianum</name>
    <dbReference type="NCBI Taxonomy" id="34283"/>
    <lineage>
        <taxon>Eukaryota</taxon>
        <taxon>Viridiplantae</taxon>
        <taxon>Streptophyta</taxon>
        <taxon>Embryophyta</taxon>
        <taxon>Tracheophyta</taxon>
        <taxon>Spermatophyta</taxon>
        <taxon>Magnoliopsida</taxon>
        <taxon>eudicotyledons</taxon>
        <taxon>Gunneridae</taxon>
        <taxon>Pentapetalae</taxon>
        <taxon>rosids</taxon>
        <taxon>malvids</taxon>
        <taxon>Malvales</taxon>
        <taxon>Malvaceae</taxon>
        <taxon>Malvoideae</taxon>
        <taxon>Gossypium</taxon>
    </lineage>
</organism>
<evidence type="ECO:0000256" key="4">
    <source>
        <dbReference type="ARBA" id="ARBA00022617"/>
    </source>
</evidence>
<evidence type="ECO:0000256" key="6">
    <source>
        <dbReference type="ARBA" id="ARBA00022723"/>
    </source>
</evidence>
<keyword evidence="8" id="KW-0560">Oxidoreductase</keyword>
<dbReference type="Proteomes" id="UP000593575">
    <property type="component" value="Unassembled WGS sequence"/>
</dbReference>
<keyword evidence="5" id="KW-0812">Transmembrane</keyword>
<evidence type="ECO:0000313" key="12">
    <source>
        <dbReference type="EMBL" id="MBA0834194.1"/>
    </source>
</evidence>
<name>A0A7J9JK68_9ROSI</name>
<dbReference type="GO" id="GO:0005506">
    <property type="term" value="F:iron ion binding"/>
    <property type="evidence" value="ECO:0007669"/>
    <property type="project" value="InterPro"/>
</dbReference>
<evidence type="ECO:0000256" key="11">
    <source>
        <dbReference type="ARBA" id="ARBA00023136"/>
    </source>
</evidence>
<keyword evidence="10" id="KW-0503">Monooxygenase</keyword>
<evidence type="ECO:0000256" key="3">
    <source>
        <dbReference type="ARBA" id="ARBA00010617"/>
    </source>
</evidence>
<dbReference type="Pfam" id="PF00067">
    <property type="entry name" value="p450"/>
    <property type="match status" value="1"/>
</dbReference>
<accession>A0A7J9JK68</accession>
<dbReference type="InterPro" id="IPR050665">
    <property type="entry name" value="Cytochrome_P450_Monooxygen"/>
</dbReference>
<reference evidence="12 13" key="1">
    <citation type="journal article" date="2019" name="Genome Biol. Evol.">
        <title>Insights into the evolution of the New World diploid cottons (Gossypium, subgenus Houzingenia) based on genome sequencing.</title>
        <authorList>
            <person name="Grover C.E."/>
            <person name="Arick M.A. 2nd"/>
            <person name="Thrash A."/>
            <person name="Conover J.L."/>
            <person name="Sanders W.S."/>
            <person name="Peterson D.G."/>
            <person name="Frelichowski J.E."/>
            <person name="Scheffler J.A."/>
            <person name="Scheffler B.E."/>
            <person name="Wendel J.F."/>
        </authorList>
    </citation>
    <scope>NUCLEOTIDE SEQUENCE [LARGE SCALE GENOMIC DNA]</scope>
    <source>
        <strain evidence="12">6</strain>
        <tissue evidence="12">Leaf</tissue>
    </source>
</reference>
<evidence type="ECO:0000256" key="5">
    <source>
        <dbReference type="ARBA" id="ARBA00022692"/>
    </source>
</evidence>
<gene>
    <name evidence="12" type="ORF">Goarm_006569</name>
</gene>
<keyword evidence="13" id="KW-1185">Reference proteome</keyword>
<protein>
    <recommendedName>
        <fullName evidence="14">Cytochrome P450 714C2-like</fullName>
    </recommendedName>
</protein>
<dbReference type="Gene3D" id="1.10.630.10">
    <property type="entry name" value="Cytochrome P450"/>
    <property type="match status" value="1"/>
</dbReference>
<sequence>MEMVKEIGLHKSLSLGKPSYLSKDRGPLLGQGILSSSVPIWSHQRKIIAPEFFPDKVKIIVDEDLRSLSADIISRACFGSNYSKGEEIFSKLKALQMAMAKTYIGIPGMRYLPSKNNREIWKLEKEIDSLILSVVNHRTEEATHGKDLLQMILDSAETYDDYKGLSKERFIVDNCKNMYFAGYETTATTLSWTLMLLAASPDWQARVVLRCLKLVKMDFFRMLMHLET</sequence>
<dbReference type="EMBL" id="JABFAE010000008">
    <property type="protein sequence ID" value="MBA0834194.1"/>
    <property type="molecule type" value="Genomic_DNA"/>
</dbReference>
<dbReference type="PANTHER" id="PTHR24282:SF26">
    <property type="entry name" value="CYTOCHROME P450"/>
    <property type="match status" value="1"/>
</dbReference>
<comment type="cofactor">
    <cofactor evidence="1">
        <name>heme</name>
        <dbReference type="ChEBI" id="CHEBI:30413"/>
    </cofactor>
</comment>
<evidence type="ECO:0000256" key="9">
    <source>
        <dbReference type="ARBA" id="ARBA00023004"/>
    </source>
</evidence>
<dbReference type="GO" id="GO:0016705">
    <property type="term" value="F:oxidoreductase activity, acting on paired donors, with incorporation or reduction of molecular oxygen"/>
    <property type="evidence" value="ECO:0007669"/>
    <property type="project" value="InterPro"/>
</dbReference>
<dbReference type="PRINTS" id="PR00463">
    <property type="entry name" value="EP450I"/>
</dbReference>
<dbReference type="SUPFAM" id="SSF48264">
    <property type="entry name" value="Cytochrome P450"/>
    <property type="match status" value="1"/>
</dbReference>
<comment type="similarity">
    <text evidence="3">Belongs to the cytochrome P450 family.</text>
</comment>
<evidence type="ECO:0000256" key="2">
    <source>
        <dbReference type="ARBA" id="ARBA00004167"/>
    </source>
</evidence>
<evidence type="ECO:0000256" key="7">
    <source>
        <dbReference type="ARBA" id="ARBA00022989"/>
    </source>
</evidence>
<keyword evidence="7" id="KW-1133">Transmembrane helix</keyword>